<evidence type="ECO:0000313" key="4">
    <source>
        <dbReference type="Proteomes" id="UP000435036"/>
    </source>
</evidence>
<dbReference type="GO" id="GO:0016787">
    <property type="term" value="F:hydrolase activity"/>
    <property type="evidence" value="ECO:0007669"/>
    <property type="project" value="UniProtKB-KW"/>
</dbReference>
<evidence type="ECO:0000313" key="3">
    <source>
        <dbReference type="EMBL" id="MVZ62570.1"/>
    </source>
</evidence>
<dbReference type="Pfam" id="PF08450">
    <property type="entry name" value="SGL"/>
    <property type="match status" value="1"/>
</dbReference>
<evidence type="ECO:0000259" key="2">
    <source>
        <dbReference type="Pfam" id="PF08450"/>
    </source>
</evidence>
<dbReference type="InterPro" id="IPR011042">
    <property type="entry name" value="6-blade_b-propeller_TolB-like"/>
</dbReference>
<keyword evidence="4" id="KW-1185">Reference proteome</keyword>
<comment type="caution">
    <text evidence="3">The sequence shown here is derived from an EMBL/GenBank/DDBJ whole genome shotgun (WGS) entry which is preliminary data.</text>
</comment>
<dbReference type="AlphaFoldDB" id="A0A6N8KYN7"/>
<sequence>MSSHLIETSYYTEGPVIDQQGVIFVTNLLGQQVLRVEDCQSTMEWAACSSPNGQFIASNGDHYICNSLKGSIERYDARGVYLGTFFEGSVDGYPVSCPNDLWIGEEGLFFTDSIRHTGAVVFIASNGMVKLIARDLDYPNGIVYDKKRNCLYVAESYKNRIIKINLSSTKQPISCLVNLPAHPSGEMTKNLPDGLCLEDEDMLWIAHYGMGKVHCYDLKREALHSYESGITLTSNIFVNQDTIVITGGEGEPGPGRIRIIDRKKHAEFKKLSSL</sequence>
<keyword evidence="1" id="KW-0378">Hydrolase</keyword>
<dbReference type="InterPro" id="IPR013658">
    <property type="entry name" value="SGL"/>
</dbReference>
<dbReference type="OrthoDB" id="241638at2"/>
<proteinExistence type="predicted"/>
<dbReference type="RefSeq" id="WP_160369297.1">
    <property type="nucleotide sequence ID" value="NZ_WSQA01000007.1"/>
</dbReference>
<reference evidence="3 4" key="1">
    <citation type="submission" date="2019-12" db="EMBL/GenBank/DDBJ databases">
        <authorList>
            <person name="Dong K."/>
        </authorList>
    </citation>
    <scope>NUCLEOTIDE SEQUENCE [LARGE SCALE GENOMIC DNA]</scope>
    <source>
        <strain evidence="3 4">JCM 31225</strain>
    </source>
</reference>
<name>A0A6N8KYN7_9SPHI</name>
<dbReference type="Gene3D" id="2.120.10.30">
    <property type="entry name" value="TolB, C-terminal domain"/>
    <property type="match status" value="1"/>
</dbReference>
<dbReference type="PANTHER" id="PTHR47572:SF4">
    <property type="entry name" value="LACTONASE DRP35"/>
    <property type="match status" value="1"/>
</dbReference>
<evidence type="ECO:0000256" key="1">
    <source>
        <dbReference type="ARBA" id="ARBA00022801"/>
    </source>
</evidence>
<dbReference type="Proteomes" id="UP000435036">
    <property type="component" value="Unassembled WGS sequence"/>
</dbReference>
<gene>
    <name evidence="3" type="ORF">GQF63_11090</name>
</gene>
<accession>A0A6N8KYN7</accession>
<dbReference type="SUPFAM" id="SSF63829">
    <property type="entry name" value="Calcium-dependent phosphotriesterase"/>
    <property type="match status" value="1"/>
</dbReference>
<dbReference type="PANTHER" id="PTHR47572">
    <property type="entry name" value="LIPOPROTEIN-RELATED"/>
    <property type="match status" value="1"/>
</dbReference>
<feature type="domain" description="SMP-30/Gluconolactonase/LRE-like region" evidence="2">
    <location>
        <begin position="12"/>
        <end position="246"/>
    </location>
</feature>
<dbReference type="EMBL" id="WSQA01000007">
    <property type="protein sequence ID" value="MVZ62570.1"/>
    <property type="molecule type" value="Genomic_DNA"/>
</dbReference>
<dbReference type="InterPro" id="IPR051262">
    <property type="entry name" value="SMP-30/CGR1_Lactonase"/>
</dbReference>
<organism evidence="3 4">
    <name type="scientific">Sphingobacterium humi</name>
    <dbReference type="NCBI Taxonomy" id="1796905"/>
    <lineage>
        <taxon>Bacteria</taxon>
        <taxon>Pseudomonadati</taxon>
        <taxon>Bacteroidota</taxon>
        <taxon>Sphingobacteriia</taxon>
        <taxon>Sphingobacteriales</taxon>
        <taxon>Sphingobacteriaceae</taxon>
        <taxon>Sphingobacterium</taxon>
    </lineage>
</organism>
<protein>
    <submittedName>
        <fullName evidence="3">SMP-30/gluconolactonase/LRE family protein</fullName>
    </submittedName>
</protein>